<evidence type="ECO:0000313" key="2">
    <source>
        <dbReference type="Proteomes" id="UP000237144"/>
    </source>
</evidence>
<dbReference type="OrthoDB" id="5396786at2759"/>
<dbReference type="AlphaFoldDB" id="A0A2S5BGL1"/>
<dbReference type="EMBL" id="PJQD01000009">
    <property type="protein sequence ID" value="POY75883.1"/>
    <property type="molecule type" value="Genomic_DNA"/>
</dbReference>
<proteinExistence type="predicted"/>
<sequence length="596" mass="66238">METESALSTALLDEMVAYVSAKGTVEQSQDLVARLAEEVDRDEQSLSRKDSRVSDTIFDNTFALVDFLVPLISTDPTAEPLQVPVKQCLASVARCSSPREILMAVEEQLRALLPRVSIWAGSGPDTDDKLNNSPSRYAALLAPSAIAIRRIALPKRLKFAQTFADDARKAIGRLTEQCMFQSFSEWQEAEKRIVIYDVASETQSAVDSIARSLEAQDDSEAETDLQAAENALRFLLLETIATLHREMGCDLSSSVYATKGVGPKQPQTPSSTDNRDLWERILSTLAVLATSPFLLMSLSVKQRNPALFVGAFVALVHLIASDPEKVDPDELGLDGRELFKHAIMVRVTAMREEKYKLGEDEQLFWCYWALDGYLQQADETNSGARYALTAILNWVNPLAASSTDPTVRFLAFRLIARVLLYDTDGRSLRSDEQLQQDLLTELVVECPDNAMRAAAVGLASEDSIFFDEAFLSTPLGRALLSPTWARKQPWAKEADETLPPVLPTCRRFLQSEVGGTMERLSLVFVLLKDAQTRRTSRGDTPLVCTTAQRNLLEPIATALAKWRPSWDKLKPEERLELELVVDLLQRVQQVAQELSG</sequence>
<protein>
    <submittedName>
        <fullName evidence="1">Uncharacterized protein</fullName>
    </submittedName>
</protein>
<evidence type="ECO:0000313" key="1">
    <source>
        <dbReference type="EMBL" id="POY75883.1"/>
    </source>
</evidence>
<organism evidence="1 2">
    <name type="scientific">Rhodotorula taiwanensis</name>
    <dbReference type="NCBI Taxonomy" id="741276"/>
    <lineage>
        <taxon>Eukaryota</taxon>
        <taxon>Fungi</taxon>
        <taxon>Dikarya</taxon>
        <taxon>Basidiomycota</taxon>
        <taxon>Pucciniomycotina</taxon>
        <taxon>Microbotryomycetes</taxon>
        <taxon>Sporidiobolales</taxon>
        <taxon>Sporidiobolaceae</taxon>
        <taxon>Rhodotorula</taxon>
    </lineage>
</organism>
<dbReference type="Proteomes" id="UP000237144">
    <property type="component" value="Unassembled WGS sequence"/>
</dbReference>
<gene>
    <name evidence="1" type="ORF">BMF94_0966</name>
</gene>
<keyword evidence="2" id="KW-1185">Reference proteome</keyword>
<reference evidence="1 2" key="1">
    <citation type="journal article" date="2018" name="Front. Microbiol.">
        <title>Prospects for Fungal Bioremediation of Acidic Radioactive Waste Sites: Characterization and Genome Sequence of Rhodotorula taiwanensis MD1149.</title>
        <authorList>
            <person name="Tkavc R."/>
            <person name="Matrosova V.Y."/>
            <person name="Grichenko O.E."/>
            <person name="Gostincar C."/>
            <person name="Volpe R.P."/>
            <person name="Klimenkova P."/>
            <person name="Gaidamakova E.K."/>
            <person name="Zhou C.E."/>
            <person name="Stewart B.J."/>
            <person name="Lyman M.G."/>
            <person name="Malfatti S.A."/>
            <person name="Rubinfeld B."/>
            <person name="Courtot M."/>
            <person name="Singh J."/>
            <person name="Dalgard C.L."/>
            <person name="Hamilton T."/>
            <person name="Frey K.G."/>
            <person name="Gunde-Cimerman N."/>
            <person name="Dugan L."/>
            <person name="Daly M.J."/>
        </authorList>
    </citation>
    <scope>NUCLEOTIDE SEQUENCE [LARGE SCALE GENOMIC DNA]</scope>
    <source>
        <strain evidence="1 2">MD1149</strain>
    </source>
</reference>
<accession>A0A2S5BGL1</accession>
<name>A0A2S5BGL1_9BASI</name>
<comment type="caution">
    <text evidence="1">The sequence shown here is derived from an EMBL/GenBank/DDBJ whole genome shotgun (WGS) entry which is preliminary data.</text>
</comment>
<dbReference type="STRING" id="741276.A0A2S5BGL1"/>